<organism evidence="1 2">
    <name type="scientific">Microbacterium amylolyticum</name>
    <dbReference type="NCBI Taxonomy" id="936337"/>
    <lineage>
        <taxon>Bacteria</taxon>
        <taxon>Bacillati</taxon>
        <taxon>Actinomycetota</taxon>
        <taxon>Actinomycetes</taxon>
        <taxon>Micrococcales</taxon>
        <taxon>Microbacteriaceae</taxon>
        <taxon>Microbacterium</taxon>
    </lineage>
</organism>
<reference evidence="1 2" key="1">
    <citation type="submission" date="2021-03" db="EMBL/GenBank/DDBJ databases">
        <title>Sequencing the genomes of 1000 actinobacteria strains.</title>
        <authorList>
            <person name="Klenk H.-P."/>
        </authorList>
    </citation>
    <scope>NUCLEOTIDE SEQUENCE [LARGE SCALE GENOMIC DNA]</scope>
    <source>
        <strain evidence="1 2">DSM 24221</strain>
    </source>
</reference>
<dbReference type="EMBL" id="JAGIOL010000001">
    <property type="protein sequence ID" value="MBP2435665.1"/>
    <property type="molecule type" value="Genomic_DNA"/>
</dbReference>
<dbReference type="RefSeq" id="WP_165132243.1">
    <property type="nucleotide sequence ID" value="NZ_CP049253.1"/>
</dbReference>
<name>A0ABS4ZEF7_9MICO</name>
<accession>A0ABS4ZEF7</accession>
<gene>
    <name evidence="1" type="ORF">JOF34_000251</name>
</gene>
<protein>
    <recommendedName>
        <fullName evidence="3">Protein ImuA</fullName>
    </recommendedName>
</protein>
<keyword evidence="2" id="KW-1185">Reference proteome</keyword>
<sequence length="233" mass="24343">MAVVQAAQRAEQISQVTQLRAQIGQMQRRTATVDALPVPSAISPLFPHGGLRPGAAYALPDSASLLLALLGAPSSEGAWCAAIGLPHLSAAAAEAHGADLSRLVFVPHPGERWMQAADHAAEVFPVVAVRPQGRVMPGEVARLDARLRDRGGTLLVCGPWPGADAFLTMRDPEWKGVDNGHGVIASRAVTIAAGGRGIPHERSVRVLLPGPSGQLESAAHAHMERPRLRAVGA</sequence>
<evidence type="ECO:0000313" key="1">
    <source>
        <dbReference type="EMBL" id="MBP2435665.1"/>
    </source>
</evidence>
<evidence type="ECO:0008006" key="3">
    <source>
        <dbReference type="Google" id="ProtNLM"/>
    </source>
</evidence>
<proteinExistence type="predicted"/>
<dbReference type="Proteomes" id="UP001519362">
    <property type="component" value="Unassembled WGS sequence"/>
</dbReference>
<evidence type="ECO:0000313" key="2">
    <source>
        <dbReference type="Proteomes" id="UP001519362"/>
    </source>
</evidence>
<comment type="caution">
    <text evidence="1">The sequence shown here is derived from an EMBL/GenBank/DDBJ whole genome shotgun (WGS) entry which is preliminary data.</text>
</comment>